<reference evidence="2 3" key="1">
    <citation type="journal article" date="2015" name="Proc. Natl. Acad. Sci. U.S.A.">
        <title>The resurrection genome of Boea hygrometrica: A blueprint for survival of dehydration.</title>
        <authorList>
            <person name="Xiao L."/>
            <person name="Yang G."/>
            <person name="Zhang L."/>
            <person name="Yang X."/>
            <person name="Zhao S."/>
            <person name="Ji Z."/>
            <person name="Zhou Q."/>
            <person name="Hu M."/>
            <person name="Wang Y."/>
            <person name="Chen M."/>
            <person name="Xu Y."/>
            <person name="Jin H."/>
            <person name="Xiao X."/>
            <person name="Hu G."/>
            <person name="Bao F."/>
            <person name="Hu Y."/>
            <person name="Wan P."/>
            <person name="Li L."/>
            <person name="Deng X."/>
            <person name="Kuang T."/>
            <person name="Xiang C."/>
            <person name="Zhu J.K."/>
            <person name="Oliver M.J."/>
            <person name="He Y."/>
        </authorList>
    </citation>
    <scope>NUCLEOTIDE SEQUENCE [LARGE SCALE GENOMIC DNA]</scope>
    <source>
        <strain evidence="3">cv. XS01</strain>
    </source>
</reference>
<feature type="compositionally biased region" description="Low complexity" evidence="1">
    <location>
        <begin position="143"/>
        <end position="179"/>
    </location>
</feature>
<dbReference type="EMBL" id="KV019604">
    <property type="protein sequence ID" value="KZV15861.1"/>
    <property type="molecule type" value="Genomic_DNA"/>
</dbReference>
<accession>A0A2Z7A3K6</accession>
<feature type="region of interest" description="Disordered" evidence="1">
    <location>
        <begin position="138"/>
        <end position="248"/>
    </location>
</feature>
<feature type="compositionally biased region" description="Low complexity" evidence="1">
    <location>
        <begin position="228"/>
        <end position="248"/>
    </location>
</feature>
<evidence type="ECO:0000313" key="3">
    <source>
        <dbReference type="Proteomes" id="UP000250235"/>
    </source>
</evidence>
<feature type="compositionally biased region" description="Basic residues" evidence="1">
    <location>
        <begin position="182"/>
        <end position="195"/>
    </location>
</feature>
<sequence length="248" mass="26396">MLIRCWDSNSAVRAISRCKNSSVESIQPLYSEVVQQCATVVQHLSHRGVKQAIGCTQLSAGVVLGVQILGSGVVSDGVDHKPKSYAEAVDADIDIEEGLRSRRARNEELYQMVLTNKPKSYAEAVDADIDIEEGLRSRRARRQQAAPGGRPAIQGAQSSQSSESAYQPQQQQPQVAQQSGHQRFRPHGQQFKKKSGSGSSGSGNLSSSGSRAEFCGFCGGKHPSMQCVGVSGNQAGQSGSSAGRSPRP</sequence>
<dbReference type="AlphaFoldDB" id="A0A2Z7A3K6"/>
<organism evidence="2 3">
    <name type="scientific">Dorcoceras hygrometricum</name>
    <dbReference type="NCBI Taxonomy" id="472368"/>
    <lineage>
        <taxon>Eukaryota</taxon>
        <taxon>Viridiplantae</taxon>
        <taxon>Streptophyta</taxon>
        <taxon>Embryophyta</taxon>
        <taxon>Tracheophyta</taxon>
        <taxon>Spermatophyta</taxon>
        <taxon>Magnoliopsida</taxon>
        <taxon>eudicotyledons</taxon>
        <taxon>Gunneridae</taxon>
        <taxon>Pentapetalae</taxon>
        <taxon>asterids</taxon>
        <taxon>lamiids</taxon>
        <taxon>Lamiales</taxon>
        <taxon>Gesneriaceae</taxon>
        <taxon>Didymocarpoideae</taxon>
        <taxon>Trichosporeae</taxon>
        <taxon>Loxocarpinae</taxon>
        <taxon>Dorcoceras</taxon>
    </lineage>
</organism>
<gene>
    <name evidence="2" type="ORF">F511_09479</name>
</gene>
<protein>
    <submittedName>
        <fullName evidence="2">Uncharacterized protein</fullName>
    </submittedName>
</protein>
<dbReference type="Proteomes" id="UP000250235">
    <property type="component" value="Unassembled WGS sequence"/>
</dbReference>
<name>A0A2Z7A3K6_9LAMI</name>
<evidence type="ECO:0000256" key="1">
    <source>
        <dbReference type="SAM" id="MobiDB-lite"/>
    </source>
</evidence>
<keyword evidence="3" id="KW-1185">Reference proteome</keyword>
<proteinExistence type="predicted"/>
<evidence type="ECO:0000313" key="2">
    <source>
        <dbReference type="EMBL" id="KZV15861.1"/>
    </source>
</evidence>